<feature type="transmembrane region" description="Helical" evidence="9">
    <location>
        <begin position="167"/>
        <end position="192"/>
    </location>
</feature>
<dbReference type="GO" id="GO:0008270">
    <property type="term" value="F:zinc ion binding"/>
    <property type="evidence" value="ECO:0007669"/>
    <property type="project" value="UniProtKB-KW"/>
</dbReference>
<keyword evidence="13" id="KW-1185">Reference proteome</keyword>
<comment type="subcellular location">
    <subcellularLocation>
        <location evidence="1">Membrane</location>
        <topology evidence="1">Single-pass membrane protein</topology>
    </subcellularLocation>
</comment>
<gene>
    <name evidence="12" type="ORF">AAJ76_4000120163</name>
</gene>
<keyword evidence="5" id="KW-0862">Zinc</keyword>
<name>A0A0F9WIH9_9MICR</name>
<evidence type="ECO:0000259" key="11">
    <source>
        <dbReference type="PROSITE" id="PS50089"/>
    </source>
</evidence>
<evidence type="ECO:0000256" key="6">
    <source>
        <dbReference type="ARBA" id="ARBA00022989"/>
    </source>
</evidence>
<dbReference type="GO" id="GO:0016020">
    <property type="term" value="C:membrane"/>
    <property type="evidence" value="ECO:0007669"/>
    <property type="project" value="UniProtKB-SubCell"/>
</dbReference>
<dbReference type="VEuPathDB" id="MicrosporidiaDB:G9O61_00g006850"/>
<dbReference type="VEuPathDB" id="MicrosporidiaDB:NCER_102348"/>
<dbReference type="GeneID" id="36320442"/>
<dbReference type="PANTHER" id="PTHR47168:SF1">
    <property type="entry name" value="OS02G0798600 PROTEIN"/>
    <property type="match status" value="1"/>
</dbReference>
<keyword evidence="4 8" id="KW-0863">Zinc-finger</keyword>
<keyword evidence="7 9" id="KW-0472">Membrane</keyword>
<dbReference type="SMART" id="SM00744">
    <property type="entry name" value="RINGv"/>
    <property type="match status" value="1"/>
</dbReference>
<dbReference type="PROSITE" id="PS50089">
    <property type="entry name" value="ZF_RING_2"/>
    <property type="match status" value="1"/>
</dbReference>
<dbReference type="VEuPathDB" id="MicrosporidiaDB:AAJ76_4000120163"/>
<dbReference type="Gene3D" id="3.30.40.10">
    <property type="entry name" value="Zinc/RING finger domain, C3HC4 (zinc finger)"/>
    <property type="match status" value="1"/>
</dbReference>
<keyword evidence="2 9" id="KW-0812">Transmembrane</keyword>
<dbReference type="OrthoDB" id="2194900at2759"/>
<reference evidence="12 13" key="1">
    <citation type="journal article" date="2015" name="Environ. Microbiol.">
        <title>Genome analyses suggest the presence of polyploidy and recent human-driven expansions in eight global populations of the honeybee pathogen Nosema ceranae.</title>
        <authorList>
            <person name="Pelin A."/>
            <person name="Selman M."/>
            <person name="Aris-Brosou S."/>
            <person name="Farinelli L."/>
            <person name="Corradi N."/>
        </authorList>
    </citation>
    <scope>NUCLEOTIDE SEQUENCE [LARGE SCALE GENOMIC DNA]</scope>
    <source>
        <strain evidence="12 13">PA08 1199</strain>
    </source>
</reference>
<organism evidence="12 13">
    <name type="scientific">Vairimorpha ceranae</name>
    <dbReference type="NCBI Taxonomy" id="40302"/>
    <lineage>
        <taxon>Eukaryota</taxon>
        <taxon>Fungi</taxon>
        <taxon>Fungi incertae sedis</taxon>
        <taxon>Microsporidia</taxon>
        <taxon>Nosematidae</taxon>
        <taxon>Vairimorpha</taxon>
    </lineage>
</organism>
<dbReference type="PANTHER" id="PTHR47168">
    <property type="entry name" value="RING ZINC FINGER DOMAIN SUPERFAMILY PROTEIN-RELATED"/>
    <property type="match status" value="1"/>
</dbReference>
<dbReference type="RefSeq" id="XP_024332102.1">
    <property type="nucleotide sequence ID" value="XM_024475497.1"/>
</dbReference>
<evidence type="ECO:0000256" key="3">
    <source>
        <dbReference type="ARBA" id="ARBA00022723"/>
    </source>
</evidence>
<keyword evidence="6 9" id="KW-1133">Transmembrane helix</keyword>
<dbReference type="Pfam" id="PF13639">
    <property type="entry name" value="zf-RING_2"/>
    <property type="match status" value="1"/>
</dbReference>
<dbReference type="CDD" id="cd16454">
    <property type="entry name" value="RING-H2_PA-TM-RING"/>
    <property type="match status" value="1"/>
</dbReference>
<evidence type="ECO:0000256" key="1">
    <source>
        <dbReference type="ARBA" id="ARBA00004167"/>
    </source>
</evidence>
<evidence type="ECO:0000256" key="8">
    <source>
        <dbReference type="PROSITE-ProRule" id="PRU00175"/>
    </source>
</evidence>
<evidence type="ECO:0000256" key="2">
    <source>
        <dbReference type="ARBA" id="ARBA00022692"/>
    </source>
</evidence>
<comment type="caution">
    <text evidence="12">The sequence shown here is derived from an EMBL/GenBank/DDBJ whole genome shotgun (WGS) entry which is preliminary data.</text>
</comment>
<evidence type="ECO:0000256" key="5">
    <source>
        <dbReference type="ARBA" id="ARBA00022833"/>
    </source>
</evidence>
<keyword evidence="3" id="KW-0479">Metal-binding</keyword>
<dbReference type="InterPro" id="IPR013083">
    <property type="entry name" value="Znf_RING/FYVE/PHD"/>
</dbReference>
<evidence type="ECO:0000256" key="7">
    <source>
        <dbReference type="ARBA" id="ARBA00023136"/>
    </source>
</evidence>
<accession>A0A0F9WIH9</accession>
<dbReference type="Proteomes" id="UP000034350">
    <property type="component" value="Unassembled WGS sequence"/>
</dbReference>
<dbReference type="AlphaFoldDB" id="A0A0F9WIH9"/>
<evidence type="ECO:0000256" key="9">
    <source>
        <dbReference type="SAM" id="Phobius"/>
    </source>
</evidence>
<evidence type="ECO:0000256" key="4">
    <source>
        <dbReference type="ARBA" id="ARBA00022771"/>
    </source>
</evidence>
<dbReference type="InterPro" id="IPR051653">
    <property type="entry name" value="E3_ligase_sorting_rcpt"/>
</dbReference>
<feature type="domain" description="RING-type" evidence="11">
    <location>
        <begin position="222"/>
        <end position="264"/>
    </location>
</feature>
<dbReference type="InterPro" id="IPR011016">
    <property type="entry name" value="Znf_RING-CH"/>
</dbReference>
<dbReference type="SUPFAM" id="SSF57850">
    <property type="entry name" value="RING/U-box"/>
    <property type="match status" value="1"/>
</dbReference>
<sequence length="273" mass="32349">MSLINYLLWFMSLNSSSFFTSTITSLNKTTLYSILNKEAALQIYHYCFVDKKDDKIFIRTSDRFTNQNILNVDSENICLFIGTGITIENIDILLPHCKTIFYLTSDKIGRCEILQRWYSTLGLYVGDINFFLLNNKISDEIKMMIFNRSEILINYNKKFMVPYSTRLGVYTCLSIIFLCMISMLFLICGMYSTVNPIITEIELERFKIMKYKDIKEKNSDSCLICFEFYEDEEDLRILFCGHYFHQKCVDKWLCEQSSRCPYCRYTNKNYDEV</sequence>
<evidence type="ECO:0000313" key="12">
    <source>
        <dbReference type="EMBL" id="KKO76360.1"/>
    </source>
</evidence>
<protein>
    <submittedName>
        <fullName evidence="12">Ring finger protein 148</fullName>
    </submittedName>
</protein>
<dbReference type="SMART" id="SM00184">
    <property type="entry name" value="RING"/>
    <property type="match status" value="1"/>
</dbReference>
<evidence type="ECO:0000313" key="13">
    <source>
        <dbReference type="Proteomes" id="UP000034350"/>
    </source>
</evidence>
<feature type="signal peptide" evidence="10">
    <location>
        <begin position="1"/>
        <end position="16"/>
    </location>
</feature>
<dbReference type="InterPro" id="IPR001841">
    <property type="entry name" value="Znf_RING"/>
</dbReference>
<feature type="chain" id="PRO_5002529814" evidence="10">
    <location>
        <begin position="17"/>
        <end position="273"/>
    </location>
</feature>
<dbReference type="EMBL" id="JPQZ01000004">
    <property type="protein sequence ID" value="KKO76360.1"/>
    <property type="molecule type" value="Genomic_DNA"/>
</dbReference>
<proteinExistence type="predicted"/>
<keyword evidence="10" id="KW-0732">Signal</keyword>
<evidence type="ECO:0000256" key="10">
    <source>
        <dbReference type="SAM" id="SignalP"/>
    </source>
</evidence>